<dbReference type="Gene3D" id="3.40.630.40">
    <property type="entry name" value="Zn-dependent exopeptidases"/>
    <property type="match status" value="1"/>
</dbReference>
<evidence type="ECO:0000313" key="4">
    <source>
        <dbReference type="EMBL" id="MBC8569533.1"/>
    </source>
</evidence>
<dbReference type="Proteomes" id="UP000660861">
    <property type="component" value="Unassembled WGS sequence"/>
</dbReference>
<name>A0A926E978_9FIRM</name>
<dbReference type="InterPro" id="IPR050695">
    <property type="entry name" value="N-acetylmuramoyl_amidase_3"/>
</dbReference>
<feature type="compositionally biased region" description="Low complexity" evidence="2">
    <location>
        <begin position="1027"/>
        <end position="1051"/>
    </location>
</feature>
<dbReference type="PANTHER" id="PTHR30404:SF0">
    <property type="entry name" value="N-ACETYLMURAMOYL-L-ALANINE AMIDASE AMIC"/>
    <property type="match status" value="1"/>
</dbReference>
<evidence type="ECO:0000313" key="5">
    <source>
        <dbReference type="Proteomes" id="UP000660861"/>
    </source>
</evidence>
<dbReference type="NCBIfam" id="TIGR02669">
    <property type="entry name" value="SpoIID_LytB"/>
    <property type="match status" value="1"/>
</dbReference>
<sequence>MQQQQEQVTPAVGDSPELSLAPVSFNKPDEMRAVYLVPGTDFLTGDDHSTATVKGQVDAALTSAKDLTMNTVIVPLTYQEKVIYQSSKLPKADLNFDLLSYIIEKARAQKMYVYVVYDALGTKDGKAQAVSADVIKASAEGLGEVIDGYDLDGVLLDHYYEREPEKSASYSDYEANGAGQGFESFMKSATESLVKTLSAKVKELNRAVQVGLITDSVWANKADNAQGSDTTAAFAMLTDGYADVKDFLAKDYADLVMVRADTTIADKDTSFTAVSDWWNKLAQENDLPLYYIHAADKICTADGWTSPSEIVEQMILAKKGSTYGGSVFNSLKSLKANPGGSTEKLLLYFETGKNEEIVVTELKVTKPAKTEMTTYEPKITFAGGANPGESLLLNGEKVSVNQSGYFSVQKDLKIGKNTFTIEQGGKKLTYTITRAVQVFKEVSPSGSMQLDGSMEVMVSALAYEGATVTASLGGQTITLSPTTAIDENVDTDSIYQKYTGTIKLPEGTSSVQDLGSITFSATYQGLSEMKSGASVKLNAKYSQTVTSQVPDDPDEPEDPDVTTPQVTTNPAVTTTPEVTTAPDTSSSHSSSSTGENPVTTKPPVTTPPVTTTTSPESDPPVTEPTDPDTIYSSGKTVTPSSNGNKMSGKQVMITANSAETFPTDKINDYSDPNYFPLPKGTIARVLSEVSWSDGGTTYTYYQLASGQRIYTKDAKVISDQGYGNNTINKLQFTSDGRYTNLIVSTGWKVPYKVTYSGSYVNIAFDSTNKVPEGLSLSKNPLFVSASWSGSTLKLKLKQSGSFLGYTAYYNGNDLVFQFNSPTAISNARITVDPGHWKGDPGAIGLGKYNEQDINQMIAKLVTSKLEAKGASVLMIDTQQSWLSIDNRLGQAKNFGSNLLVSIHQNSAGSTSSANGIEAYYFNDYSQLLASQVCKNVNAKAGTNIRYGTNGDGSVFGYMAMTRDSAFPASLVECGFVTNPDEYAKLLTASYRDKLADGIVAGIEAYFNKTATGANLTGTQASAIGSAPVTTPTTTKPVTTTSKPVTTTPGEVTTTTIPVTSTTTSKPVIGTTTPKVTVEETPVVTTPHSGENVPPDVSVSIPVVTTKLPPSDEADDSNAANLPKLKVTAGGKVVEGNAYDIVAGIVANEMPESFNIEAIKAQAVAAYSYVLSSNNSGTAPYVEMKSNIGPKVEKAVKAVLGEQVTYNDKVAFTPYFSCAAGKTNASTEVWGGRYPYLVSVPSKYDYLADSLYVSAKYYTHTYTYSEAEILRRLKLVGIEVPSGYDMSKLFQVKSYTSGGYNGNMTIAGVSTYKNRLKNTVTNITGRWVREDILKNPDDGSIIASAKFDVAYKNGTFTITTYGYGHGVGMSQFGAHFYAEKENMTYVEILEHYYPGTIIK</sequence>
<reference evidence="4" key="1">
    <citation type="submission" date="2020-08" db="EMBL/GenBank/DDBJ databases">
        <title>Genome public.</title>
        <authorList>
            <person name="Liu C."/>
            <person name="Sun Q."/>
        </authorList>
    </citation>
    <scope>NUCLEOTIDE SEQUENCE</scope>
    <source>
        <strain evidence="4">NSJ-54</strain>
    </source>
</reference>
<feature type="region of interest" description="Disordered" evidence="2">
    <location>
        <begin position="544"/>
        <end position="648"/>
    </location>
</feature>
<dbReference type="GO" id="GO:0030288">
    <property type="term" value="C:outer membrane-bounded periplasmic space"/>
    <property type="evidence" value="ECO:0007669"/>
    <property type="project" value="TreeGrafter"/>
</dbReference>
<keyword evidence="5" id="KW-1185">Reference proteome</keyword>
<gene>
    <name evidence="4" type="ORF">H8709_01640</name>
</gene>
<feature type="compositionally biased region" description="Low complexity" evidence="2">
    <location>
        <begin position="561"/>
        <end position="616"/>
    </location>
</feature>
<protein>
    <submittedName>
        <fullName evidence="4">SpoIID/LytB domain-containing protein</fullName>
    </submittedName>
</protein>
<feature type="domain" description="MurNAc-LAA" evidence="3">
    <location>
        <begin position="888"/>
        <end position="1003"/>
    </location>
</feature>
<dbReference type="GO" id="GO:0030435">
    <property type="term" value="P:sporulation resulting in formation of a cellular spore"/>
    <property type="evidence" value="ECO:0007669"/>
    <property type="project" value="InterPro"/>
</dbReference>
<evidence type="ECO:0000259" key="3">
    <source>
        <dbReference type="SMART" id="SM00646"/>
    </source>
</evidence>
<evidence type="ECO:0000256" key="2">
    <source>
        <dbReference type="SAM" id="MobiDB-lite"/>
    </source>
</evidence>
<dbReference type="CDD" id="cd02696">
    <property type="entry name" value="MurNAc-LAA"/>
    <property type="match status" value="1"/>
</dbReference>
<dbReference type="GO" id="GO:0009253">
    <property type="term" value="P:peptidoglycan catabolic process"/>
    <property type="evidence" value="ECO:0007669"/>
    <property type="project" value="InterPro"/>
</dbReference>
<dbReference type="GO" id="GO:0008745">
    <property type="term" value="F:N-acetylmuramoyl-L-alanine amidase activity"/>
    <property type="evidence" value="ECO:0007669"/>
    <property type="project" value="InterPro"/>
</dbReference>
<accession>A0A926E978</accession>
<dbReference type="PANTHER" id="PTHR30404">
    <property type="entry name" value="N-ACETYLMURAMOYL-L-ALANINE AMIDASE"/>
    <property type="match status" value="1"/>
</dbReference>
<dbReference type="RefSeq" id="WP_262396630.1">
    <property type="nucleotide sequence ID" value="NZ_JACRTC010000001.1"/>
</dbReference>
<keyword evidence="1" id="KW-0378">Hydrolase</keyword>
<comment type="caution">
    <text evidence="4">The sequence shown here is derived from an EMBL/GenBank/DDBJ whole genome shotgun (WGS) entry which is preliminary data.</text>
</comment>
<dbReference type="InterPro" id="IPR002508">
    <property type="entry name" value="MurNAc-LAA_cat"/>
</dbReference>
<dbReference type="Pfam" id="PF08486">
    <property type="entry name" value="SpoIID"/>
    <property type="match status" value="1"/>
</dbReference>
<proteinExistence type="predicted"/>
<dbReference type="Pfam" id="PF01520">
    <property type="entry name" value="Amidase_3"/>
    <property type="match status" value="1"/>
</dbReference>
<dbReference type="InterPro" id="IPR013693">
    <property type="entry name" value="SpoIID/LytB_N"/>
</dbReference>
<feature type="region of interest" description="Disordered" evidence="2">
    <location>
        <begin position="1026"/>
        <end position="1051"/>
    </location>
</feature>
<feature type="compositionally biased region" description="Polar residues" evidence="2">
    <location>
        <begin position="630"/>
        <end position="648"/>
    </location>
</feature>
<evidence type="ECO:0000256" key="1">
    <source>
        <dbReference type="ARBA" id="ARBA00022801"/>
    </source>
</evidence>
<dbReference type="SUPFAM" id="SSF53187">
    <property type="entry name" value="Zn-dependent exopeptidases"/>
    <property type="match status" value="1"/>
</dbReference>
<dbReference type="SMART" id="SM00646">
    <property type="entry name" value="Ami_3"/>
    <property type="match status" value="1"/>
</dbReference>
<feature type="compositionally biased region" description="Acidic residues" evidence="2">
    <location>
        <begin position="551"/>
        <end position="560"/>
    </location>
</feature>
<dbReference type="InterPro" id="IPR013486">
    <property type="entry name" value="SpoIID/LytB"/>
</dbReference>
<organism evidence="4 5">
    <name type="scientific">Zongyangia hominis</name>
    <dbReference type="NCBI Taxonomy" id="2763677"/>
    <lineage>
        <taxon>Bacteria</taxon>
        <taxon>Bacillati</taxon>
        <taxon>Bacillota</taxon>
        <taxon>Clostridia</taxon>
        <taxon>Eubacteriales</taxon>
        <taxon>Oscillospiraceae</taxon>
        <taxon>Zongyangia</taxon>
    </lineage>
</organism>
<dbReference type="EMBL" id="JACRTC010000001">
    <property type="protein sequence ID" value="MBC8569533.1"/>
    <property type="molecule type" value="Genomic_DNA"/>
</dbReference>